<name>A0A3S3ULA9_9PROT</name>
<dbReference type="Proteomes" id="UP000287447">
    <property type="component" value="Unassembled WGS sequence"/>
</dbReference>
<dbReference type="OrthoDB" id="7350608at2"/>
<accession>A0A3S3ULA9</accession>
<gene>
    <name evidence="1" type="ORF">EOI86_22700</name>
</gene>
<dbReference type="RefSeq" id="WP_127767969.1">
    <property type="nucleotide sequence ID" value="NZ_SADE01000004.1"/>
</dbReference>
<dbReference type="EMBL" id="SADE01000004">
    <property type="protein sequence ID" value="RVU33939.1"/>
    <property type="molecule type" value="Genomic_DNA"/>
</dbReference>
<evidence type="ECO:0000313" key="2">
    <source>
        <dbReference type="Proteomes" id="UP000287447"/>
    </source>
</evidence>
<reference evidence="2" key="1">
    <citation type="submission" date="2019-01" db="EMBL/GenBank/DDBJ databases">
        <title>Gri0909 isolated from a small marine red alga.</title>
        <authorList>
            <person name="Kim J."/>
            <person name="Jeong S.E."/>
            <person name="Jeon C.O."/>
        </authorList>
    </citation>
    <scope>NUCLEOTIDE SEQUENCE [LARGE SCALE GENOMIC DNA]</scope>
    <source>
        <strain evidence="2">Gri0909</strain>
    </source>
</reference>
<proteinExistence type="predicted"/>
<organism evidence="1 2">
    <name type="scientific">Hwanghaeella grinnelliae</name>
    <dbReference type="NCBI Taxonomy" id="2500179"/>
    <lineage>
        <taxon>Bacteria</taxon>
        <taxon>Pseudomonadati</taxon>
        <taxon>Pseudomonadota</taxon>
        <taxon>Alphaproteobacteria</taxon>
        <taxon>Rhodospirillales</taxon>
        <taxon>Rhodospirillaceae</taxon>
        <taxon>Hwanghaeella</taxon>
    </lineage>
</organism>
<comment type="caution">
    <text evidence="1">The sequence shown here is derived from an EMBL/GenBank/DDBJ whole genome shotgun (WGS) entry which is preliminary data.</text>
</comment>
<evidence type="ECO:0000313" key="1">
    <source>
        <dbReference type="EMBL" id="RVU33939.1"/>
    </source>
</evidence>
<protein>
    <submittedName>
        <fullName evidence="1">Uncharacterized protein</fullName>
    </submittedName>
</protein>
<dbReference type="AlphaFoldDB" id="A0A3S3ULA9"/>
<keyword evidence="2" id="KW-1185">Reference proteome</keyword>
<sequence>MQDDRTHPGALVDHDVALVVRWLDRFPSSMMPQTGVTPGDMLLRLRRHLPGKRMSADWFATALGRHPSIGSRWCRTKALPHPTVRRAIALIDDPDPEVLCANWNTWCEHAVLEAELRGTPDLRASLQWNACRFPGAEQVGEAA</sequence>